<evidence type="ECO:0000313" key="1">
    <source>
        <dbReference type="EMBL" id="MCS3953123.1"/>
    </source>
</evidence>
<protein>
    <submittedName>
        <fullName evidence="1">Uncharacterized protein</fullName>
    </submittedName>
</protein>
<dbReference type="Proteomes" id="UP001155010">
    <property type="component" value="Unassembled WGS sequence"/>
</dbReference>
<comment type="caution">
    <text evidence="1">The sequence shown here is derived from an EMBL/GenBank/DDBJ whole genome shotgun (WGS) entry which is preliminary data.</text>
</comment>
<dbReference type="AlphaFoldDB" id="A0A9X2UB58"/>
<sequence length="213" mass="24442">MPEIDGHDVTIGKPSDKVASTLANAISHLVEIRTNILKNPGSHGLTRRQIGGPTDLYNLYDADPEADDAPTGAENLAIEQLRQAHVDLLDAVLRAYGWDDIADDLNREDWTFDRPWLDRTLRFVPPESVRAELFDRLDTLNSERFELEREMMIDLIAEHLPEDGLTKTGFREEEPFSEMPVDEDQFEAFMEHEQQKGGDSRVRKGTYRWYSNQ</sequence>
<dbReference type="EMBL" id="JANUBB010000016">
    <property type="protein sequence ID" value="MCS3953123.1"/>
    <property type="molecule type" value="Genomic_DNA"/>
</dbReference>
<name>A0A9X2UB58_9BACT</name>
<accession>A0A9X2UB58</accession>
<evidence type="ECO:0000313" key="2">
    <source>
        <dbReference type="Proteomes" id="UP001155010"/>
    </source>
</evidence>
<proteinExistence type="predicted"/>
<organism evidence="1 2">
    <name type="scientific">Salinibacter ruber</name>
    <dbReference type="NCBI Taxonomy" id="146919"/>
    <lineage>
        <taxon>Bacteria</taxon>
        <taxon>Pseudomonadati</taxon>
        <taxon>Rhodothermota</taxon>
        <taxon>Rhodothermia</taxon>
        <taxon>Rhodothermales</taxon>
        <taxon>Salinibacteraceae</taxon>
        <taxon>Salinibacter</taxon>
    </lineage>
</organism>
<reference evidence="1" key="1">
    <citation type="submission" date="2022-08" db="EMBL/GenBank/DDBJ databases">
        <title>Genomic Encyclopedia of Type Strains, Phase V (KMG-V): Genome sequencing to study the core and pangenomes of soil and plant-associated prokaryotes.</title>
        <authorList>
            <person name="Whitman W."/>
        </authorList>
    </citation>
    <scope>NUCLEOTIDE SEQUENCE</scope>
    <source>
        <strain evidence="1">SP2017</strain>
    </source>
</reference>
<gene>
    <name evidence="1" type="ORF">GGP83_003098</name>
</gene>